<accession>A0A1Z5JPK2</accession>
<protein>
    <recommendedName>
        <fullName evidence="2">ATPase F1/V1/A1 complex alpha/beta subunit nucleotide-binding domain-containing protein</fullName>
    </recommendedName>
</protein>
<evidence type="ECO:0000313" key="4">
    <source>
        <dbReference type="Proteomes" id="UP000198406"/>
    </source>
</evidence>
<dbReference type="GO" id="GO:0045259">
    <property type="term" value="C:proton-transporting ATP synthase complex"/>
    <property type="evidence" value="ECO:0007669"/>
    <property type="project" value="InterPro"/>
</dbReference>
<proteinExistence type="inferred from homology"/>
<dbReference type="Pfam" id="PF00006">
    <property type="entry name" value="ATP-synt_ab"/>
    <property type="match status" value="1"/>
</dbReference>
<dbReference type="InterPro" id="IPR027417">
    <property type="entry name" value="P-loop_NTPase"/>
</dbReference>
<dbReference type="InterPro" id="IPR000194">
    <property type="entry name" value="ATPase_F1/V1/A1_a/bsu_nucl-bd"/>
</dbReference>
<dbReference type="GO" id="GO:0046933">
    <property type="term" value="F:proton-transporting ATP synthase activity, rotational mechanism"/>
    <property type="evidence" value="ECO:0007669"/>
    <property type="project" value="InterPro"/>
</dbReference>
<comment type="caution">
    <text evidence="3">The sequence shown here is derived from an EMBL/GenBank/DDBJ whole genome shotgun (WGS) entry which is preliminary data.</text>
</comment>
<dbReference type="Proteomes" id="UP000198406">
    <property type="component" value="Unassembled WGS sequence"/>
</dbReference>
<name>A0A1Z5JPK2_FISSO</name>
<feature type="domain" description="ATPase F1/V1/A1 complex alpha/beta subunit nucleotide-binding" evidence="2">
    <location>
        <begin position="241"/>
        <end position="429"/>
    </location>
</feature>
<dbReference type="InterPro" id="IPR005294">
    <property type="entry name" value="ATP_synth_F1_asu"/>
</dbReference>
<dbReference type="AlphaFoldDB" id="A0A1Z5JPK2"/>
<reference evidence="3 4" key="1">
    <citation type="journal article" date="2015" name="Plant Cell">
        <title>Oil accumulation by the oleaginous diatom Fistulifera solaris as revealed by the genome and transcriptome.</title>
        <authorList>
            <person name="Tanaka T."/>
            <person name="Maeda Y."/>
            <person name="Veluchamy A."/>
            <person name="Tanaka M."/>
            <person name="Abida H."/>
            <person name="Marechal E."/>
            <person name="Bowler C."/>
            <person name="Muto M."/>
            <person name="Sunaga Y."/>
            <person name="Tanaka M."/>
            <person name="Yoshino T."/>
            <person name="Taniguchi T."/>
            <person name="Fukuda Y."/>
            <person name="Nemoto M."/>
            <person name="Matsumoto M."/>
            <person name="Wong P.S."/>
            <person name="Aburatani S."/>
            <person name="Fujibuchi W."/>
        </authorList>
    </citation>
    <scope>NUCLEOTIDE SEQUENCE [LARGE SCALE GENOMIC DNA]</scope>
    <source>
        <strain evidence="3 4">JPCC DA0580</strain>
    </source>
</reference>
<organism evidence="3 4">
    <name type="scientific">Fistulifera solaris</name>
    <name type="common">Oleaginous diatom</name>
    <dbReference type="NCBI Taxonomy" id="1519565"/>
    <lineage>
        <taxon>Eukaryota</taxon>
        <taxon>Sar</taxon>
        <taxon>Stramenopiles</taxon>
        <taxon>Ochrophyta</taxon>
        <taxon>Bacillariophyta</taxon>
        <taxon>Bacillariophyceae</taxon>
        <taxon>Bacillariophycidae</taxon>
        <taxon>Naviculales</taxon>
        <taxon>Naviculaceae</taxon>
        <taxon>Fistulifera</taxon>
    </lineage>
</organism>
<dbReference type="InterPro" id="IPR038376">
    <property type="entry name" value="ATP_synth_asu_C_sf"/>
</dbReference>
<dbReference type="PANTHER" id="PTHR48082">
    <property type="entry name" value="ATP SYNTHASE SUBUNIT ALPHA, MITOCHONDRIAL"/>
    <property type="match status" value="1"/>
</dbReference>
<dbReference type="SUPFAM" id="SSF52540">
    <property type="entry name" value="P-loop containing nucleoside triphosphate hydrolases"/>
    <property type="match status" value="1"/>
</dbReference>
<sequence>MRRFRFPYKHISARLDSMRLRYSLLPAALAVFPPPPSMGWMQLSISASRQSSTLASAVSVKALKATVNTLDELAPALMQKDETPIARGTVVANFPGGFAAIKLDDGNDEATSTAPEVIDLTNSAAAVAAAKAAASGSGCSYGDLQGKRVQFSHGSSGVVVCHRPPIAFVLAADESSAEHMESAHIFRDMANVSVFGEACIVDCFGKAIESAVKEGSMERPIFAPIPQVKDIALINSPMLTGTTMIDSLAPIGRGQNMLFVTSDRKSAQGYAMDLVRTQLRNGGSTKCVYAITDGQENILQQLEKHDIADKVTVIVPNSRSGKSETAQAAEAVTMAGTACAIGEAFALEEGAHSLVIIDTIDQHKKLWDATTRTLVDVFGVEAVVEGDRNGGASSEMRSFYSSLIQRSAQYKASRGGGSVTLLLLTTVPEPSTDENTVYDESLFEGSPAKILERINLLTKRGIPLTAANLRKIDIPIPSTAEGARRFALQHVDDLISMSDGQIWMDDRLKGKQEPPLDPQRSVTRIGIGADTDSRADAPALRRVVEGLRLDLSQAANMDGAETTAASKKQIQRQQSLILAMYQKPGSGGRRLSESCVALLAAYNGFLTEFIEKGAVSGSTAGLQLMEDLLRYVGTKETKCMDEIDQSMDLSEESRVKLAKAIESFFDNKI</sequence>
<dbReference type="OrthoDB" id="9805536at2759"/>
<dbReference type="EMBL" id="BDSP01000096">
    <property type="protein sequence ID" value="GAX15762.1"/>
    <property type="molecule type" value="Genomic_DNA"/>
</dbReference>
<dbReference type="GO" id="GO:0043531">
    <property type="term" value="F:ADP binding"/>
    <property type="evidence" value="ECO:0007669"/>
    <property type="project" value="TreeGrafter"/>
</dbReference>
<evidence type="ECO:0000256" key="1">
    <source>
        <dbReference type="ARBA" id="ARBA00008936"/>
    </source>
</evidence>
<evidence type="ECO:0000313" key="3">
    <source>
        <dbReference type="EMBL" id="GAX15762.1"/>
    </source>
</evidence>
<dbReference type="GO" id="GO:0005524">
    <property type="term" value="F:ATP binding"/>
    <property type="evidence" value="ECO:0007669"/>
    <property type="project" value="InterPro"/>
</dbReference>
<gene>
    <name evidence="3" type="ORF">FisN_3Lh202</name>
</gene>
<dbReference type="Gene3D" id="1.20.150.20">
    <property type="entry name" value="ATP synthase alpha/beta chain, C-terminal domain"/>
    <property type="match status" value="1"/>
</dbReference>
<keyword evidence="4" id="KW-1185">Reference proteome</keyword>
<dbReference type="Gene3D" id="3.40.50.300">
    <property type="entry name" value="P-loop containing nucleotide triphosphate hydrolases"/>
    <property type="match status" value="1"/>
</dbReference>
<evidence type="ECO:0000259" key="2">
    <source>
        <dbReference type="Pfam" id="PF00006"/>
    </source>
</evidence>
<comment type="similarity">
    <text evidence="1">Belongs to the ATPase alpha/beta chains family.</text>
</comment>
<dbReference type="InParanoid" id="A0A1Z5JPK2"/>
<dbReference type="PANTHER" id="PTHR48082:SF2">
    <property type="entry name" value="ATP SYNTHASE SUBUNIT ALPHA, MITOCHONDRIAL"/>
    <property type="match status" value="1"/>
</dbReference>